<keyword evidence="2" id="KW-1185">Reference proteome</keyword>
<evidence type="ECO:0000313" key="1">
    <source>
        <dbReference type="EMBL" id="WQH14590.1"/>
    </source>
</evidence>
<protein>
    <submittedName>
        <fullName evidence="1">Uncharacterized protein</fullName>
    </submittedName>
</protein>
<accession>A0ABZ0YR03</accession>
<evidence type="ECO:0000313" key="2">
    <source>
        <dbReference type="Proteomes" id="UP001324794"/>
    </source>
</evidence>
<proteinExistence type="predicted"/>
<gene>
    <name evidence="1" type="ORF">SR894_08635</name>
</gene>
<name>A0ABZ0YR03_9GAMM</name>
<dbReference type="EMBL" id="CP140255">
    <property type="protein sequence ID" value="WQH14590.1"/>
    <property type="molecule type" value="Genomic_DNA"/>
</dbReference>
<dbReference type="Proteomes" id="UP001324794">
    <property type="component" value="Chromosome"/>
</dbReference>
<reference evidence="1 2" key="1">
    <citation type="submission" date="2023-11" db="EMBL/GenBank/DDBJ databases">
        <title>MicrobeMod: A computational toolkit for identifying prokaryotic methylation and restriction-modification with nanopore sequencing.</title>
        <authorList>
            <person name="Crits-Christoph A."/>
            <person name="Kang S.C."/>
            <person name="Lee H."/>
            <person name="Ostrov N."/>
        </authorList>
    </citation>
    <scope>NUCLEOTIDE SEQUENCE [LARGE SCALE GENOMIC DNA]</scope>
    <source>
        <strain evidence="1 2">ATCC BAA-805</strain>
    </source>
</reference>
<dbReference type="RefSeq" id="WP_223288828.1">
    <property type="nucleotide sequence ID" value="NZ_CP140255.1"/>
</dbReference>
<sequence>MSKLLRRLLFVIRASRTGRGDELDRVMVAMEEGARFKGAKGYMLLALAKDKRWVEMNMRMDGNAALSDAALGKAWALRMKDAIKAARKQKIAPEELR</sequence>
<organism evidence="1 2">
    <name type="scientific">Vreelandella neptunia</name>
    <dbReference type="NCBI Taxonomy" id="115551"/>
    <lineage>
        <taxon>Bacteria</taxon>
        <taxon>Pseudomonadati</taxon>
        <taxon>Pseudomonadota</taxon>
        <taxon>Gammaproteobacteria</taxon>
        <taxon>Oceanospirillales</taxon>
        <taxon>Halomonadaceae</taxon>
        <taxon>Vreelandella</taxon>
    </lineage>
</organism>